<dbReference type="InterPro" id="IPR029026">
    <property type="entry name" value="tRNA_m1G_MTases_N"/>
</dbReference>
<dbReference type="GO" id="GO:0003723">
    <property type="term" value="F:RNA binding"/>
    <property type="evidence" value="ECO:0007669"/>
    <property type="project" value="InterPro"/>
</dbReference>
<dbReference type="PANTHER" id="PTHR46429:SF1">
    <property type="entry name" value="23S RRNA (GUANOSINE-2'-O-)-METHYLTRANSFERASE RLMB"/>
    <property type="match status" value="1"/>
</dbReference>
<dbReference type="EMBL" id="MGJC01000007">
    <property type="protein sequence ID" value="OGN00295.1"/>
    <property type="molecule type" value="Genomic_DNA"/>
</dbReference>
<feature type="domain" description="tRNA/rRNA methyltransferase SpoU type" evidence="3">
    <location>
        <begin position="80"/>
        <end position="184"/>
    </location>
</feature>
<dbReference type="Gene3D" id="3.40.1280.10">
    <property type="match status" value="1"/>
</dbReference>
<evidence type="ECO:0000256" key="1">
    <source>
        <dbReference type="ARBA" id="ARBA00022603"/>
    </source>
</evidence>
<dbReference type="InterPro" id="IPR001537">
    <property type="entry name" value="SpoU_MeTrfase"/>
</dbReference>
<organism evidence="4 5">
    <name type="scientific">Candidatus Yanofskybacteria bacterium RIFCSPHIGHO2_01_FULL_41_27</name>
    <dbReference type="NCBI Taxonomy" id="1802662"/>
    <lineage>
        <taxon>Bacteria</taxon>
        <taxon>Candidatus Yanofskyibacteriota</taxon>
    </lineage>
</organism>
<dbReference type="PANTHER" id="PTHR46429">
    <property type="entry name" value="23S RRNA (GUANOSINE-2'-O-)-METHYLTRANSFERASE RLMB"/>
    <property type="match status" value="1"/>
</dbReference>
<dbReference type="SUPFAM" id="SSF75217">
    <property type="entry name" value="alpha/beta knot"/>
    <property type="match status" value="1"/>
</dbReference>
<evidence type="ECO:0000256" key="2">
    <source>
        <dbReference type="ARBA" id="ARBA00022679"/>
    </source>
</evidence>
<evidence type="ECO:0000259" key="3">
    <source>
        <dbReference type="Pfam" id="PF00588"/>
    </source>
</evidence>
<dbReference type="Proteomes" id="UP000177503">
    <property type="component" value="Unassembled WGS sequence"/>
</dbReference>
<dbReference type="GO" id="GO:0032259">
    <property type="term" value="P:methylation"/>
    <property type="evidence" value="ECO:0007669"/>
    <property type="project" value="UniProtKB-KW"/>
</dbReference>
<proteinExistence type="predicted"/>
<reference evidence="4 5" key="1">
    <citation type="journal article" date="2016" name="Nat. Commun.">
        <title>Thousands of microbial genomes shed light on interconnected biogeochemical processes in an aquifer system.</title>
        <authorList>
            <person name="Anantharaman K."/>
            <person name="Brown C.T."/>
            <person name="Hug L.A."/>
            <person name="Sharon I."/>
            <person name="Castelle C.J."/>
            <person name="Probst A.J."/>
            <person name="Thomas B.C."/>
            <person name="Singh A."/>
            <person name="Wilkins M.J."/>
            <person name="Karaoz U."/>
            <person name="Brodie E.L."/>
            <person name="Williams K.H."/>
            <person name="Hubbard S.S."/>
            <person name="Banfield J.F."/>
        </authorList>
    </citation>
    <scope>NUCLEOTIDE SEQUENCE [LARGE SCALE GENOMIC DNA]</scope>
</reference>
<dbReference type="GO" id="GO:0005829">
    <property type="term" value="C:cytosol"/>
    <property type="evidence" value="ECO:0007669"/>
    <property type="project" value="TreeGrafter"/>
</dbReference>
<sequence>MFIENYLFYCIIFSVKRKDIYLILHNIRSAYNVGSIFRTADAVGVSKIFLCGITPTPKIQKISSDLIHDRSINTTYDEGNFDDKIAKTALGAEKSVPWEQYKQTWRLLKKLHKNKMRIVALEQAPKSVNPFAYKPNFPLVLIVGHERKGLSDKILNYVDEIMEIPMLGQKESLNVSVAAGIAIYQLKLGNSKKI</sequence>
<accession>A0A1F8EHI4</accession>
<gene>
    <name evidence="4" type="ORF">A2736_00785</name>
</gene>
<evidence type="ECO:0000313" key="5">
    <source>
        <dbReference type="Proteomes" id="UP000177503"/>
    </source>
</evidence>
<evidence type="ECO:0000313" key="4">
    <source>
        <dbReference type="EMBL" id="OGN00295.1"/>
    </source>
</evidence>
<name>A0A1F8EHI4_9BACT</name>
<comment type="caution">
    <text evidence="4">The sequence shown here is derived from an EMBL/GenBank/DDBJ whole genome shotgun (WGS) entry which is preliminary data.</text>
</comment>
<dbReference type="InterPro" id="IPR029028">
    <property type="entry name" value="Alpha/beta_knot_MTases"/>
</dbReference>
<keyword evidence="1" id="KW-0489">Methyltransferase</keyword>
<dbReference type="GO" id="GO:0006396">
    <property type="term" value="P:RNA processing"/>
    <property type="evidence" value="ECO:0007669"/>
    <property type="project" value="InterPro"/>
</dbReference>
<dbReference type="AlphaFoldDB" id="A0A1F8EHI4"/>
<dbReference type="Pfam" id="PF00588">
    <property type="entry name" value="SpoU_methylase"/>
    <property type="match status" value="1"/>
</dbReference>
<keyword evidence="2" id="KW-0808">Transferase</keyword>
<dbReference type="STRING" id="1802662.A2736_00785"/>
<protein>
    <recommendedName>
        <fullName evidence="3">tRNA/rRNA methyltransferase SpoU type domain-containing protein</fullName>
    </recommendedName>
</protein>
<dbReference type="InterPro" id="IPR004441">
    <property type="entry name" value="rRNA_MeTrfase_TrmH"/>
</dbReference>
<dbReference type="GO" id="GO:0008173">
    <property type="term" value="F:RNA methyltransferase activity"/>
    <property type="evidence" value="ECO:0007669"/>
    <property type="project" value="InterPro"/>
</dbReference>